<dbReference type="Gene3D" id="1.10.8.730">
    <property type="match status" value="1"/>
</dbReference>
<name>A0A376H289_ENTGA</name>
<dbReference type="Gene3D" id="3.40.50.300">
    <property type="entry name" value="P-loop containing nucleotide triphosphate hydrolases"/>
    <property type="match status" value="1"/>
</dbReference>
<evidence type="ECO:0000313" key="1">
    <source>
        <dbReference type="EMBL" id="MDT2691180.1"/>
    </source>
</evidence>
<protein>
    <submittedName>
        <fullName evidence="1">TrsE protein</fullName>
    </submittedName>
    <submittedName>
        <fullName evidence="2">Type IV secretory pathway, VirB4 components</fullName>
    </submittedName>
</protein>
<dbReference type="Proteomes" id="UP000254807">
    <property type="component" value="Unassembled WGS sequence"/>
</dbReference>
<reference evidence="2 3" key="1">
    <citation type="submission" date="2018-06" db="EMBL/GenBank/DDBJ databases">
        <authorList>
            <consortium name="Pathogen Informatics"/>
            <person name="Doyle S."/>
        </authorList>
    </citation>
    <scope>NUCLEOTIDE SEQUENCE [LARGE SCALE GENOMIC DNA]</scope>
    <source>
        <strain evidence="2 3">NCTC12360</strain>
    </source>
</reference>
<sequence>MKEQNLYIPREQLQDILEIDTEIVSDFAPFIFEFNREKVICDNQHSRPYVITKYNNKPKGNWFSRLRKLSGDITLSHYYTKANGNSLNDFYNQTIKNKQAQIERTYDPATLLRLKNELRIATTQLEQALEENTTYLYLYTYALIQGKTEERLNALCDKFETCCSAIGIKAITPYTRIDEAFWSCLPLQTNEVPEYTYTIANSISASSIFPFDDNELSVFTENMMIEGVNKDTENIISIDYTNKRVVVNRNKFIFGSSGGGKTTYINSDWMKKLAFADNSKKLQQRMILFDPEDEQVERVKLFGGEVIPLSSMSDIRINPFQIFSNQLPDKERSAFSTDEAYDNYIENYEGYAFGQSLSLEQVDRLVNKKLNSLVPYLTLIDSRLTDSQLSIVKTEAKKLYQKVYDIRNLEKLTNEDFPIFSDLYKHLHALKQEDRRRFEKIETFVDALEDFAIGTRTIFNGYTNIDLRNPLICFSLRDLQTEIGIRDLAYLNAFQYLFEDITNHPEISTWVYADEFHFLLKNEVSADFFFQAYKRFRKYNAACTASSQQIADIFQAANNVGKAIIGNSFTKIFFGLEESEAEEIIRELRLPLTRKEVAHLTARRQGEGLIFHGTKRAKLTVKLTPEELRLLNPVRYTEEYEQPATQSINWLARIQ</sequence>
<dbReference type="InterPro" id="IPR027417">
    <property type="entry name" value="P-loop_NTPase"/>
</dbReference>
<organism evidence="2 3">
    <name type="scientific">Enterococcus gallinarum</name>
    <dbReference type="NCBI Taxonomy" id="1353"/>
    <lineage>
        <taxon>Bacteria</taxon>
        <taxon>Bacillati</taxon>
        <taxon>Bacillota</taxon>
        <taxon>Bacilli</taxon>
        <taxon>Lactobacillales</taxon>
        <taxon>Enterococcaceae</taxon>
        <taxon>Enterococcus</taxon>
    </lineage>
</organism>
<dbReference type="EMBL" id="UFYW01000001">
    <property type="protein sequence ID" value="STD82518.1"/>
    <property type="molecule type" value="Genomic_DNA"/>
</dbReference>
<gene>
    <name evidence="2" type="ORF">NCTC12360_00947</name>
    <name evidence="1" type="ORF">P7E30_13460</name>
</gene>
<dbReference type="SUPFAM" id="SSF52540">
    <property type="entry name" value="P-loop containing nucleoside triphosphate hydrolases"/>
    <property type="match status" value="1"/>
</dbReference>
<dbReference type="CDD" id="cd01127">
    <property type="entry name" value="TrwB_TraG_TraD_VirD4"/>
    <property type="match status" value="1"/>
</dbReference>
<keyword evidence="3" id="KW-1185">Reference proteome</keyword>
<dbReference type="AlphaFoldDB" id="A0A376H289"/>
<dbReference type="RefSeq" id="WP_060814848.1">
    <property type="nucleotide sequence ID" value="NZ_JARPZN010000011.1"/>
</dbReference>
<evidence type="ECO:0000313" key="3">
    <source>
        <dbReference type="Proteomes" id="UP000254807"/>
    </source>
</evidence>
<dbReference type="PANTHER" id="PTHR30121">
    <property type="entry name" value="UNCHARACTERIZED PROTEIN YJGR-RELATED"/>
    <property type="match status" value="1"/>
</dbReference>
<dbReference type="Proteomes" id="UP001183682">
    <property type="component" value="Unassembled WGS sequence"/>
</dbReference>
<evidence type="ECO:0000313" key="2">
    <source>
        <dbReference type="EMBL" id="STD82518.1"/>
    </source>
</evidence>
<proteinExistence type="predicted"/>
<accession>A0A376H289</accession>
<dbReference type="OrthoDB" id="9804380at2"/>
<dbReference type="InterPro" id="IPR051162">
    <property type="entry name" value="T4SS_component"/>
</dbReference>
<reference evidence="1" key="2">
    <citation type="submission" date="2023-03" db="EMBL/GenBank/DDBJ databases">
        <authorList>
            <person name="Shen W."/>
            <person name="Cai J."/>
        </authorList>
    </citation>
    <scope>NUCLEOTIDE SEQUENCE</scope>
    <source>
        <strain evidence="1">K69-2</strain>
    </source>
</reference>
<dbReference type="PANTHER" id="PTHR30121:SF11">
    <property type="entry name" value="AAA+ ATPASE DOMAIN-CONTAINING PROTEIN"/>
    <property type="match status" value="1"/>
</dbReference>
<dbReference type="EMBL" id="JARPZN010000011">
    <property type="protein sequence ID" value="MDT2691180.1"/>
    <property type="molecule type" value="Genomic_DNA"/>
</dbReference>